<dbReference type="SUPFAM" id="SSF53474">
    <property type="entry name" value="alpha/beta-Hydrolases"/>
    <property type="match status" value="1"/>
</dbReference>
<dbReference type="Gene3D" id="3.40.50.1820">
    <property type="entry name" value="alpha/beta hydrolase"/>
    <property type="match status" value="1"/>
</dbReference>
<dbReference type="PANTHER" id="PTHR46118">
    <property type="entry name" value="PROTEIN ABHD11"/>
    <property type="match status" value="1"/>
</dbReference>
<organism evidence="3 4">
    <name type="scientific">Pseudorhodoferax soli</name>
    <dbReference type="NCBI Taxonomy" id="545864"/>
    <lineage>
        <taxon>Bacteria</taxon>
        <taxon>Pseudomonadati</taxon>
        <taxon>Pseudomonadota</taxon>
        <taxon>Betaproteobacteria</taxon>
        <taxon>Burkholderiales</taxon>
        <taxon>Comamonadaceae</taxon>
    </lineage>
</organism>
<dbReference type="RefSeq" id="WP_114468299.1">
    <property type="nucleotide sequence ID" value="NZ_QPJK01000003.1"/>
</dbReference>
<evidence type="ECO:0000313" key="3">
    <source>
        <dbReference type="EMBL" id="RCW72922.1"/>
    </source>
</evidence>
<dbReference type="InterPro" id="IPR000073">
    <property type="entry name" value="AB_hydrolase_1"/>
</dbReference>
<dbReference type="PANTHER" id="PTHR46118:SF4">
    <property type="entry name" value="PROTEIN ABHD11"/>
    <property type="match status" value="1"/>
</dbReference>
<proteinExistence type="predicted"/>
<comment type="caution">
    <text evidence="3">The sequence shown here is derived from an EMBL/GenBank/DDBJ whole genome shotgun (WGS) entry which is preliminary data.</text>
</comment>
<sequence length="268" mass="28804">MPVELAFESLGEGPPVVILHGLFGAGRNWTQMAQALATDHRVILPDARNHGASPWSESMSYPDMAQDVAALIEREGLQQPVVIGHSMGGKTAMALALAQPQAIGGMAVIDIAPQPYADQFGTYVAAMRSLDVAAATSRRELQQALATKLGPTAPVDFLLQNLRRHGERFDWRINLMATSMCMGDLCGFPQALPPCCYDGPALFVHGADSDYVPPDAVPGIRALFPQAELLSIPDAGHWVHADQPAALLAVLQDWLRRVGSIATTTHKR</sequence>
<dbReference type="OrthoDB" id="5380819at2"/>
<dbReference type="GO" id="GO:0052689">
    <property type="term" value="F:carboxylic ester hydrolase activity"/>
    <property type="evidence" value="ECO:0007669"/>
    <property type="project" value="TreeGrafter"/>
</dbReference>
<reference evidence="3 4" key="1">
    <citation type="submission" date="2018-07" db="EMBL/GenBank/DDBJ databases">
        <title>Genomic Encyclopedia of Type Strains, Phase IV (KMG-IV): sequencing the most valuable type-strain genomes for metagenomic binning, comparative biology and taxonomic classification.</title>
        <authorList>
            <person name="Goeker M."/>
        </authorList>
    </citation>
    <scope>NUCLEOTIDE SEQUENCE [LARGE SCALE GENOMIC DNA]</scope>
    <source>
        <strain evidence="3 4">DSM 21634</strain>
    </source>
</reference>
<gene>
    <name evidence="3" type="ORF">DES41_103530</name>
</gene>
<dbReference type="EMBL" id="QPJK01000003">
    <property type="protein sequence ID" value="RCW72922.1"/>
    <property type="molecule type" value="Genomic_DNA"/>
</dbReference>
<dbReference type="Pfam" id="PF00561">
    <property type="entry name" value="Abhydrolase_1"/>
    <property type="match status" value="1"/>
</dbReference>
<name>A0A368XY72_9BURK</name>
<dbReference type="InterPro" id="IPR029058">
    <property type="entry name" value="AB_hydrolase_fold"/>
</dbReference>
<dbReference type="PRINTS" id="PR00111">
    <property type="entry name" value="ABHYDROLASE"/>
</dbReference>
<dbReference type="Proteomes" id="UP000252884">
    <property type="component" value="Unassembled WGS sequence"/>
</dbReference>
<evidence type="ECO:0000259" key="2">
    <source>
        <dbReference type="Pfam" id="PF00561"/>
    </source>
</evidence>
<dbReference type="AlphaFoldDB" id="A0A368XY72"/>
<accession>A0A368XY72</accession>
<feature type="domain" description="AB hydrolase-1" evidence="2">
    <location>
        <begin position="14"/>
        <end position="243"/>
    </location>
</feature>
<evidence type="ECO:0000313" key="4">
    <source>
        <dbReference type="Proteomes" id="UP000252884"/>
    </source>
</evidence>
<evidence type="ECO:0000256" key="1">
    <source>
        <dbReference type="ARBA" id="ARBA00022801"/>
    </source>
</evidence>
<keyword evidence="4" id="KW-1185">Reference proteome</keyword>
<keyword evidence="1" id="KW-0378">Hydrolase</keyword>
<protein>
    <submittedName>
        <fullName evidence="3">Pimeloyl-ACP methyl ester carboxylesterase</fullName>
    </submittedName>
</protein>